<protein>
    <submittedName>
        <fullName evidence="2">Helix-turn-helix domain-containing protein</fullName>
    </submittedName>
</protein>
<name>A0ABW7SKW5_9ACTN</name>
<dbReference type="SMART" id="SM00530">
    <property type="entry name" value="HTH_XRE"/>
    <property type="match status" value="1"/>
</dbReference>
<evidence type="ECO:0000259" key="1">
    <source>
        <dbReference type="PROSITE" id="PS50943"/>
    </source>
</evidence>
<dbReference type="InterPro" id="IPR001387">
    <property type="entry name" value="Cro/C1-type_HTH"/>
</dbReference>
<accession>A0ABW7SKW5</accession>
<reference evidence="2 3" key="1">
    <citation type="submission" date="2024-10" db="EMBL/GenBank/DDBJ databases">
        <title>The Natural Products Discovery Center: Release of the First 8490 Sequenced Strains for Exploring Actinobacteria Biosynthetic Diversity.</title>
        <authorList>
            <person name="Kalkreuter E."/>
            <person name="Kautsar S.A."/>
            <person name="Yang D."/>
            <person name="Bader C.D."/>
            <person name="Teijaro C.N."/>
            <person name="Fluegel L."/>
            <person name="Davis C.M."/>
            <person name="Simpson J.R."/>
            <person name="Lauterbach L."/>
            <person name="Steele A.D."/>
            <person name="Gui C."/>
            <person name="Meng S."/>
            <person name="Li G."/>
            <person name="Viehrig K."/>
            <person name="Ye F."/>
            <person name="Su P."/>
            <person name="Kiefer A.F."/>
            <person name="Nichols A."/>
            <person name="Cepeda A.J."/>
            <person name="Yan W."/>
            <person name="Fan B."/>
            <person name="Jiang Y."/>
            <person name="Adhikari A."/>
            <person name="Zheng C.-J."/>
            <person name="Schuster L."/>
            <person name="Cowan T.M."/>
            <person name="Smanski M.J."/>
            <person name="Chevrette M.G."/>
            <person name="De Carvalho L.P.S."/>
            <person name="Shen B."/>
        </authorList>
    </citation>
    <scope>NUCLEOTIDE SEQUENCE [LARGE SCALE GENOMIC DNA]</scope>
    <source>
        <strain evidence="2 3">NPDC021253</strain>
    </source>
</reference>
<organism evidence="2 3">
    <name type="scientific">Micromonospora rubida</name>
    <dbReference type="NCBI Taxonomy" id="2697657"/>
    <lineage>
        <taxon>Bacteria</taxon>
        <taxon>Bacillati</taxon>
        <taxon>Actinomycetota</taxon>
        <taxon>Actinomycetes</taxon>
        <taxon>Micromonosporales</taxon>
        <taxon>Micromonosporaceae</taxon>
        <taxon>Micromonospora</taxon>
    </lineage>
</organism>
<dbReference type="EMBL" id="JBIRPU010000006">
    <property type="protein sequence ID" value="MFI0793347.1"/>
    <property type="molecule type" value="Genomic_DNA"/>
</dbReference>
<dbReference type="PROSITE" id="PS50943">
    <property type="entry name" value="HTH_CROC1"/>
    <property type="match status" value="1"/>
</dbReference>
<dbReference type="Pfam" id="PF13560">
    <property type="entry name" value="HTH_31"/>
    <property type="match status" value="1"/>
</dbReference>
<dbReference type="InterPro" id="IPR010982">
    <property type="entry name" value="Lambda_DNA-bd_dom_sf"/>
</dbReference>
<dbReference type="SUPFAM" id="SSF47413">
    <property type="entry name" value="lambda repressor-like DNA-binding domains"/>
    <property type="match status" value="1"/>
</dbReference>
<dbReference type="CDD" id="cd00093">
    <property type="entry name" value="HTH_XRE"/>
    <property type="match status" value="1"/>
</dbReference>
<evidence type="ECO:0000313" key="2">
    <source>
        <dbReference type="EMBL" id="MFI0793347.1"/>
    </source>
</evidence>
<gene>
    <name evidence="2" type="ORF">ACH4OY_11705</name>
</gene>
<dbReference type="Proteomes" id="UP001611075">
    <property type="component" value="Unassembled WGS sequence"/>
</dbReference>
<dbReference type="RefSeq" id="WP_396678700.1">
    <property type="nucleotide sequence ID" value="NZ_JBIRPU010000006.1"/>
</dbReference>
<sequence>MDPVVSPGMSPGQRIKLYRQRAGLTQEVAAQLKGVTASAWRKWESGERSVNTLGDWIEIARILRVRDLYRLTGMPVGQLPDEQAEHESVQPVRAALHAYAPTLDGPVDIAALRRAITWAWNTWTSSRHRYSRTAPLLADLILTTRATLAASSGAVRRDAERAAADVYLLVRSFGKRVGAADVAYLAADRAMSAARAADDPAYRAAAGWNLAQVLSNRGHTEESALMCEDAIRDVEAASGGGPAEMALAGSLRLLLAVQRARLRDERRASEAIEDAARLAAITGETTYHRTFFGPANVGIHRAAVVLELSRTGEALRLAERVDVGDLPSVERRYSHYLQLGRAYAIRREDLAAVHMLGRADRESPEDSRLNLVMRATVRELLVRETPTTRPDLRGLAERVGVI</sequence>
<comment type="caution">
    <text evidence="2">The sequence shown here is derived from an EMBL/GenBank/DDBJ whole genome shotgun (WGS) entry which is preliminary data.</text>
</comment>
<proteinExistence type="predicted"/>
<dbReference type="Gene3D" id="1.10.260.40">
    <property type="entry name" value="lambda repressor-like DNA-binding domains"/>
    <property type="match status" value="1"/>
</dbReference>
<keyword evidence="3" id="KW-1185">Reference proteome</keyword>
<evidence type="ECO:0000313" key="3">
    <source>
        <dbReference type="Proteomes" id="UP001611075"/>
    </source>
</evidence>
<feature type="domain" description="HTH cro/C1-type" evidence="1">
    <location>
        <begin position="15"/>
        <end position="71"/>
    </location>
</feature>